<sequence length="399" mass="45460">MKKGVIKKFSVILNIILLSGILFFFYRYYPTIKSKFFPENLTAIQEAKLKDQNDIATDFYDASNFKIIGQLPNTKNYERLPLSSKNKVRKPVWGLSKNSAGISIRFSSNSSIIKIRWKLKDNRNPSNMTPITAKGLDLYAYNDNDWKFVGVAKPNGTNKNEALVIQGMETINREYLLNLPLYDGIDLLEIGIDKNARISNPKKEIIDTFRPIIFYGTSITQGASASRPGLTYSALIKRRLNKDVINLGFSGNGWFEKEIIEYAMTSNPSLIILDCTPNSSADVIRKNLPKTINYINSIDNKTPIVLIESVIRDFAFFKKDDKSIFGTKSFIKEQNKALKETYDNISKTNKNVFYIRSENLIGKDNEATIDGTHFNDLGHYRAYELIKEEIEKITLYSGI</sequence>
<dbReference type="RefSeq" id="WP_278005988.1">
    <property type="nucleotide sequence ID" value="NZ_JARSBN010000006.1"/>
</dbReference>
<dbReference type="GO" id="GO:0016787">
    <property type="term" value="F:hydrolase activity"/>
    <property type="evidence" value="ECO:0007669"/>
    <property type="project" value="UniProtKB-KW"/>
</dbReference>
<dbReference type="Pfam" id="PF14606">
    <property type="entry name" value="Lipase_GDSL_3"/>
    <property type="match status" value="1"/>
</dbReference>
<keyword evidence="1" id="KW-1133">Transmembrane helix</keyword>
<gene>
    <name evidence="4" type="ORF">P7122_11715</name>
</gene>
<evidence type="ECO:0000256" key="1">
    <source>
        <dbReference type="SAM" id="Phobius"/>
    </source>
</evidence>
<keyword evidence="4" id="KW-0378">Hydrolase</keyword>
<organism evidence="4 5">
    <name type="scientific">Winogradskyella marincola</name>
    <dbReference type="NCBI Taxonomy" id="3037795"/>
    <lineage>
        <taxon>Bacteria</taxon>
        <taxon>Pseudomonadati</taxon>
        <taxon>Bacteroidota</taxon>
        <taxon>Flavobacteriia</taxon>
        <taxon>Flavobacteriales</taxon>
        <taxon>Flavobacteriaceae</taxon>
        <taxon>Winogradskyella</taxon>
    </lineage>
</organism>
<reference evidence="4 5" key="1">
    <citation type="submission" date="2023-03" db="EMBL/GenBank/DDBJ databases">
        <title>Strain YYF002 represents a novel species in the genus Winogradskyella isolated from seawater.</title>
        <authorList>
            <person name="Fu Z.-Y."/>
        </authorList>
    </citation>
    <scope>NUCLEOTIDE SEQUENCE [LARGE SCALE GENOMIC DNA]</scope>
    <source>
        <strain evidence="4 5">YYF002</strain>
    </source>
</reference>
<dbReference type="InterPro" id="IPR013830">
    <property type="entry name" value="SGNH_hydro"/>
</dbReference>
<dbReference type="Proteomes" id="UP001529085">
    <property type="component" value="Unassembled WGS sequence"/>
</dbReference>
<name>A0ABT6G3C3_9FLAO</name>
<dbReference type="Gene3D" id="3.40.50.1110">
    <property type="entry name" value="SGNH hydrolase"/>
    <property type="match status" value="1"/>
</dbReference>
<accession>A0ABT6G3C3</accession>
<feature type="domain" description="SGNH hydrolase-type esterase N-terminal" evidence="3">
    <location>
        <begin position="58"/>
        <end position="198"/>
    </location>
</feature>
<comment type="caution">
    <text evidence="4">The sequence shown here is derived from an EMBL/GenBank/DDBJ whole genome shotgun (WGS) entry which is preliminary data.</text>
</comment>
<keyword evidence="5" id="KW-1185">Reference proteome</keyword>
<protein>
    <submittedName>
        <fullName evidence="4">SGNH/GDSL hydrolase family protein</fullName>
        <ecNumber evidence="4">3.1.-.-</ecNumber>
    </submittedName>
</protein>
<evidence type="ECO:0000313" key="4">
    <source>
        <dbReference type="EMBL" id="MDG4716542.1"/>
    </source>
</evidence>
<dbReference type="EC" id="3.1.-.-" evidence="4"/>
<feature type="transmembrane region" description="Helical" evidence="1">
    <location>
        <begin position="12"/>
        <end position="29"/>
    </location>
</feature>
<dbReference type="Pfam" id="PF14607">
    <property type="entry name" value="GxDLY"/>
    <property type="match status" value="1"/>
</dbReference>
<feature type="domain" description="SGNH hydrolase-type esterase" evidence="2">
    <location>
        <begin position="210"/>
        <end position="387"/>
    </location>
</feature>
<keyword evidence="1" id="KW-0812">Transmembrane</keyword>
<keyword evidence="1" id="KW-0472">Membrane</keyword>
<dbReference type="SUPFAM" id="SSF52266">
    <property type="entry name" value="SGNH hydrolase"/>
    <property type="match status" value="1"/>
</dbReference>
<evidence type="ECO:0000313" key="5">
    <source>
        <dbReference type="Proteomes" id="UP001529085"/>
    </source>
</evidence>
<proteinExistence type="predicted"/>
<evidence type="ECO:0000259" key="3">
    <source>
        <dbReference type="Pfam" id="PF14607"/>
    </source>
</evidence>
<dbReference type="InterPro" id="IPR032740">
    <property type="entry name" value="GxDLY"/>
</dbReference>
<dbReference type="InterPro" id="IPR036514">
    <property type="entry name" value="SGNH_hydro_sf"/>
</dbReference>
<dbReference type="Gene3D" id="2.60.120.260">
    <property type="entry name" value="Galactose-binding domain-like"/>
    <property type="match status" value="1"/>
</dbReference>
<evidence type="ECO:0000259" key="2">
    <source>
        <dbReference type="Pfam" id="PF14606"/>
    </source>
</evidence>
<dbReference type="EMBL" id="JARSBN010000006">
    <property type="protein sequence ID" value="MDG4716542.1"/>
    <property type="molecule type" value="Genomic_DNA"/>
</dbReference>